<dbReference type="Gene3D" id="3.40.50.150">
    <property type="entry name" value="Vaccinia Virus protein VP39"/>
    <property type="match status" value="1"/>
</dbReference>
<dbReference type="SUPFAM" id="SSF53335">
    <property type="entry name" value="S-adenosyl-L-methionine-dependent methyltransferases"/>
    <property type="match status" value="1"/>
</dbReference>
<organism evidence="3">
    <name type="scientific">Fagus sylvatica</name>
    <name type="common">Beechnut</name>
    <dbReference type="NCBI Taxonomy" id="28930"/>
    <lineage>
        <taxon>Eukaryota</taxon>
        <taxon>Viridiplantae</taxon>
        <taxon>Streptophyta</taxon>
        <taxon>Embryophyta</taxon>
        <taxon>Tracheophyta</taxon>
        <taxon>Spermatophyta</taxon>
        <taxon>Magnoliopsida</taxon>
        <taxon>eudicotyledons</taxon>
        <taxon>Gunneridae</taxon>
        <taxon>Pentapetalae</taxon>
        <taxon>rosids</taxon>
        <taxon>fabids</taxon>
        <taxon>Fagales</taxon>
        <taxon>Fagaceae</taxon>
        <taxon>Fagus</taxon>
    </lineage>
</organism>
<dbReference type="PANTHER" id="PTHR43317">
    <property type="entry name" value="THERMOSPERMINE SYNTHASE ACAULIS5"/>
    <property type="match status" value="1"/>
</dbReference>
<evidence type="ECO:0000256" key="2">
    <source>
        <dbReference type="SAM" id="Phobius"/>
    </source>
</evidence>
<sequence length="357" mass="39837">MCRGFFGAVGRWLWGLVLGCVVVVYGGWLGVIWWFVVGLKWVVGCDLVVLGLRWVFRRSPLGLHGEAMARQTTSPVARHNELSNQLKVYHSYLASSYHTGIISGFMLISSYMESVVSTEKTVKALVIGLGAGLLPMFLRECMPFLHIEMVELDPVILNLARDYFDFTEDKGLKVHIADGIQYVREIANSAEADEVSVFHGNGDTSCNSNYHPNENCMAYRVEGRGTTKVDIVIIDVDSSDSSSGLTCPAADFVEESFFQIVKDTLSEEGLFVINLVSRSSAVKDMVVSRMKAVFSHLFCLQLEEEVNEVLFALCIESCIEEDCFPEAALKLEKLLKFKHPEMSQRIIDGTKKVSHLK</sequence>
<dbReference type="EMBL" id="OIVN01005735">
    <property type="protein sequence ID" value="SPD23797.1"/>
    <property type="molecule type" value="Genomic_DNA"/>
</dbReference>
<dbReference type="PANTHER" id="PTHR43317:SF1">
    <property type="entry name" value="THERMOSPERMINE SYNTHASE ACAULIS5"/>
    <property type="match status" value="1"/>
</dbReference>
<dbReference type="GO" id="GO:0006596">
    <property type="term" value="P:polyamine biosynthetic process"/>
    <property type="evidence" value="ECO:0007669"/>
    <property type="project" value="UniProtKB-KW"/>
</dbReference>
<keyword evidence="1" id="KW-0620">Polyamine biosynthesis</keyword>
<feature type="transmembrane region" description="Helical" evidence="2">
    <location>
        <begin position="12"/>
        <end position="36"/>
    </location>
</feature>
<gene>
    <name evidence="3" type="ORF">FSB_LOCUS51679</name>
</gene>
<protein>
    <recommendedName>
        <fullName evidence="4">PABS domain-containing protein</fullName>
    </recommendedName>
</protein>
<dbReference type="AlphaFoldDB" id="A0A2N9ID12"/>
<accession>A0A2N9ID12</accession>
<keyword evidence="2" id="KW-0812">Transmembrane</keyword>
<keyword evidence="2" id="KW-0472">Membrane</keyword>
<evidence type="ECO:0008006" key="4">
    <source>
        <dbReference type="Google" id="ProtNLM"/>
    </source>
</evidence>
<reference evidence="3" key="1">
    <citation type="submission" date="2018-02" db="EMBL/GenBank/DDBJ databases">
        <authorList>
            <person name="Cohen D.B."/>
            <person name="Kent A.D."/>
        </authorList>
    </citation>
    <scope>NUCLEOTIDE SEQUENCE</scope>
</reference>
<dbReference type="FunFam" id="3.40.50.150:FF:000256">
    <property type="entry name" value="S-adenosyl-L-methionine-dependent methyltransferase superfamily protein"/>
    <property type="match status" value="1"/>
</dbReference>
<keyword evidence="2" id="KW-1133">Transmembrane helix</keyword>
<evidence type="ECO:0000313" key="3">
    <source>
        <dbReference type="EMBL" id="SPD23797.1"/>
    </source>
</evidence>
<proteinExistence type="predicted"/>
<evidence type="ECO:0000256" key="1">
    <source>
        <dbReference type="ARBA" id="ARBA00023115"/>
    </source>
</evidence>
<dbReference type="InterPro" id="IPR029063">
    <property type="entry name" value="SAM-dependent_MTases_sf"/>
</dbReference>
<name>A0A2N9ID12_FAGSY</name>